<dbReference type="SUPFAM" id="SSF52047">
    <property type="entry name" value="RNI-like"/>
    <property type="match status" value="1"/>
</dbReference>
<dbReference type="OrthoDB" id="3795653at2759"/>
<dbReference type="EMBL" id="ML977316">
    <property type="protein sequence ID" value="KAF2119145.1"/>
    <property type="molecule type" value="Genomic_DNA"/>
</dbReference>
<sequence>MPKVPWGYSPSSAVLDRFLKGRKPGSSILPALPAELIQQIAACLPVYALRNLRLTSKEIEAKTLWYFAKAYFRSMQFMHSRYALEALVAVSESRMGQYVQTLAFGPASNDQGSVVFCQGKPLPARRRTELEDNMWSYAESNRYMRLSGQDANMIDTALKNLRGVTVLKFLEDCNCSQNHISFGGRYLDEKVGGGRARFQKTTLDVNQSMARVFSIVLHAAQDAKLGIDDIDASITYMYVYRETSPSLPIGPFQQSPLTVLHFRNETAYLESTLSGYSQCPLVFPTPCTTPLSMVPGFSNLKGLRLCVGYHSYFWSGPHSNRFLKGLKLFLNSAPNLEVLGLVFSTIAGGGGSIWSLLSALSSSGALHGLDSFELEGLWINSNQLFSVLRPLQGTLKGLELLNIKLTDNKWVGLLIWLRDNMRQLREIDIDNPDVRTELPRWVCYAGSDMKGFLDDKIDKWSGVEMFSDEDSYDSGSD</sequence>
<evidence type="ECO:0008006" key="3">
    <source>
        <dbReference type="Google" id="ProtNLM"/>
    </source>
</evidence>
<organism evidence="1 2">
    <name type="scientific">Lophiotrema nucula</name>
    <dbReference type="NCBI Taxonomy" id="690887"/>
    <lineage>
        <taxon>Eukaryota</taxon>
        <taxon>Fungi</taxon>
        <taxon>Dikarya</taxon>
        <taxon>Ascomycota</taxon>
        <taxon>Pezizomycotina</taxon>
        <taxon>Dothideomycetes</taxon>
        <taxon>Pleosporomycetidae</taxon>
        <taxon>Pleosporales</taxon>
        <taxon>Lophiotremataceae</taxon>
        <taxon>Lophiotrema</taxon>
    </lineage>
</organism>
<dbReference type="Proteomes" id="UP000799770">
    <property type="component" value="Unassembled WGS sequence"/>
</dbReference>
<accession>A0A6A5ZIP6</accession>
<name>A0A6A5ZIP6_9PLEO</name>
<evidence type="ECO:0000313" key="1">
    <source>
        <dbReference type="EMBL" id="KAF2119145.1"/>
    </source>
</evidence>
<reference evidence="1" key="1">
    <citation type="journal article" date="2020" name="Stud. Mycol.">
        <title>101 Dothideomycetes genomes: a test case for predicting lifestyles and emergence of pathogens.</title>
        <authorList>
            <person name="Haridas S."/>
            <person name="Albert R."/>
            <person name="Binder M."/>
            <person name="Bloem J."/>
            <person name="Labutti K."/>
            <person name="Salamov A."/>
            <person name="Andreopoulos B."/>
            <person name="Baker S."/>
            <person name="Barry K."/>
            <person name="Bills G."/>
            <person name="Bluhm B."/>
            <person name="Cannon C."/>
            <person name="Castanera R."/>
            <person name="Culley D."/>
            <person name="Daum C."/>
            <person name="Ezra D."/>
            <person name="Gonzalez J."/>
            <person name="Henrissat B."/>
            <person name="Kuo A."/>
            <person name="Liang C."/>
            <person name="Lipzen A."/>
            <person name="Lutzoni F."/>
            <person name="Magnuson J."/>
            <person name="Mondo S."/>
            <person name="Nolan M."/>
            <person name="Ohm R."/>
            <person name="Pangilinan J."/>
            <person name="Park H.-J."/>
            <person name="Ramirez L."/>
            <person name="Alfaro M."/>
            <person name="Sun H."/>
            <person name="Tritt A."/>
            <person name="Yoshinaga Y."/>
            <person name="Zwiers L.-H."/>
            <person name="Turgeon B."/>
            <person name="Goodwin S."/>
            <person name="Spatafora J."/>
            <person name="Crous P."/>
            <person name="Grigoriev I."/>
        </authorList>
    </citation>
    <scope>NUCLEOTIDE SEQUENCE</scope>
    <source>
        <strain evidence="1">CBS 627.86</strain>
    </source>
</reference>
<evidence type="ECO:0000313" key="2">
    <source>
        <dbReference type="Proteomes" id="UP000799770"/>
    </source>
</evidence>
<dbReference type="AlphaFoldDB" id="A0A6A5ZIP6"/>
<proteinExistence type="predicted"/>
<keyword evidence="2" id="KW-1185">Reference proteome</keyword>
<protein>
    <recommendedName>
        <fullName evidence="3">F-box domain-containing protein</fullName>
    </recommendedName>
</protein>
<gene>
    <name evidence="1" type="ORF">BDV96DRAFT_684725</name>
</gene>